<name>A0ACC1YPU1_MELAZ</name>
<dbReference type="EMBL" id="CM051395">
    <property type="protein sequence ID" value="KAJ4725039.1"/>
    <property type="molecule type" value="Genomic_DNA"/>
</dbReference>
<sequence>MAKKKNNNNDENRNADNQNNNNEGEKKKKEGGDAEKKKDEKGPITVVLKVDMHCEGCASKIVKCVRGFEGVETVKAETTANKLTIVGAVDPSKIRDKLNQKTKKKAPVTTAVLKLGLHCQGCIEKIHKIVSKTKGVMEMSVDKQKELVTVKGTMDAKALTENLKEKLRRPVEIVPPKKDKEKEKQEKESNDNGGGGGGKKKKGGDAGGNGGQEAEGGKMEGNKMEYVGMIPGAGYGFGYQYPMPPMMPMHGVYEYGYPVGGPPMHAPQIFSDENPNACSVM</sequence>
<dbReference type="Proteomes" id="UP001164539">
    <property type="component" value="Chromosome 2"/>
</dbReference>
<accession>A0ACC1YPU1</accession>
<organism evidence="1 2">
    <name type="scientific">Melia azedarach</name>
    <name type="common">Chinaberry tree</name>
    <dbReference type="NCBI Taxonomy" id="155640"/>
    <lineage>
        <taxon>Eukaryota</taxon>
        <taxon>Viridiplantae</taxon>
        <taxon>Streptophyta</taxon>
        <taxon>Embryophyta</taxon>
        <taxon>Tracheophyta</taxon>
        <taxon>Spermatophyta</taxon>
        <taxon>Magnoliopsida</taxon>
        <taxon>eudicotyledons</taxon>
        <taxon>Gunneridae</taxon>
        <taxon>Pentapetalae</taxon>
        <taxon>rosids</taxon>
        <taxon>malvids</taxon>
        <taxon>Sapindales</taxon>
        <taxon>Meliaceae</taxon>
        <taxon>Melia</taxon>
    </lineage>
</organism>
<keyword evidence="2" id="KW-1185">Reference proteome</keyword>
<evidence type="ECO:0000313" key="2">
    <source>
        <dbReference type="Proteomes" id="UP001164539"/>
    </source>
</evidence>
<protein>
    <submittedName>
        <fullName evidence="1">Heavy metal-associated isoprenylated plant protein</fullName>
    </submittedName>
</protein>
<comment type="caution">
    <text evidence="1">The sequence shown here is derived from an EMBL/GenBank/DDBJ whole genome shotgun (WGS) entry which is preliminary data.</text>
</comment>
<reference evidence="1 2" key="1">
    <citation type="journal article" date="2023" name="Science">
        <title>Complex scaffold remodeling in plant triterpene biosynthesis.</title>
        <authorList>
            <person name="De La Pena R."/>
            <person name="Hodgson H."/>
            <person name="Liu J.C."/>
            <person name="Stephenson M.J."/>
            <person name="Martin A.C."/>
            <person name="Owen C."/>
            <person name="Harkess A."/>
            <person name="Leebens-Mack J."/>
            <person name="Jimenez L.E."/>
            <person name="Osbourn A."/>
            <person name="Sattely E.S."/>
        </authorList>
    </citation>
    <scope>NUCLEOTIDE SEQUENCE [LARGE SCALE GENOMIC DNA]</scope>
    <source>
        <strain evidence="2">cv. JPN11</strain>
        <tissue evidence="1">Leaf</tissue>
    </source>
</reference>
<gene>
    <name evidence="1" type="ORF">OWV82_003964</name>
</gene>
<proteinExistence type="predicted"/>
<evidence type="ECO:0000313" key="1">
    <source>
        <dbReference type="EMBL" id="KAJ4725039.1"/>
    </source>
</evidence>